<dbReference type="EMBL" id="JNFF01000072">
    <property type="protein sequence ID" value="KEQ29443.1"/>
    <property type="molecule type" value="Genomic_DNA"/>
</dbReference>
<dbReference type="eggNOG" id="ENOG5030MIQ">
    <property type="taxonomic scope" value="Bacteria"/>
</dbReference>
<name>A0A081PFH0_9SPHI</name>
<dbReference type="AlphaFoldDB" id="A0A081PFH0"/>
<dbReference type="RefSeq" id="WP_037441808.1">
    <property type="nucleotide sequence ID" value="NZ_JNFF01000072.1"/>
</dbReference>
<evidence type="ECO:0000313" key="2">
    <source>
        <dbReference type="Proteomes" id="UP000028007"/>
    </source>
</evidence>
<dbReference type="PROSITE" id="PS51257">
    <property type="entry name" value="PROKAR_LIPOPROTEIN"/>
    <property type="match status" value="1"/>
</dbReference>
<organism evidence="1 2">
    <name type="scientific">Pedobacter antarcticus 4BY</name>
    <dbReference type="NCBI Taxonomy" id="1358423"/>
    <lineage>
        <taxon>Bacteria</taxon>
        <taxon>Pseudomonadati</taxon>
        <taxon>Bacteroidota</taxon>
        <taxon>Sphingobacteriia</taxon>
        <taxon>Sphingobacteriales</taxon>
        <taxon>Sphingobacteriaceae</taxon>
        <taxon>Pedobacter</taxon>
    </lineage>
</organism>
<keyword evidence="2" id="KW-1185">Reference proteome</keyword>
<comment type="caution">
    <text evidence="1">The sequence shown here is derived from an EMBL/GenBank/DDBJ whole genome shotgun (WGS) entry which is preliminary data.</text>
</comment>
<protein>
    <submittedName>
        <fullName evidence="1">Uncharacterized protein</fullName>
    </submittedName>
</protein>
<accession>A0A081PFH0</accession>
<proteinExistence type="predicted"/>
<dbReference type="Proteomes" id="UP000028007">
    <property type="component" value="Unassembled WGS sequence"/>
</dbReference>
<gene>
    <name evidence="1" type="ORF">N180_03545</name>
</gene>
<evidence type="ECO:0000313" key="1">
    <source>
        <dbReference type="EMBL" id="KEQ29443.1"/>
    </source>
</evidence>
<reference evidence="1 2" key="1">
    <citation type="journal article" date="1992" name="Int. J. Syst. Bacteriol.">
        <title>Sphingobacterium antarcticus sp. nov. a Psychrotrophic Bacterium from the Soils of Schirmacher Oasis, Antarctica.</title>
        <authorList>
            <person name="Shivaji S."/>
            <person name="Ray M.K."/>
            <person name="Rao N.S."/>
            <person name="Saiserr L."/>
            <person name="Jagannadham M.V."/>
            <person name="Kumar G.S."/>
            <person name="Reddy G."/>
            <person name="Bhargava P.M."/>
        </authorList>
    </citation>
    <scope>NUCLEOTIDE SEQUENCE [LARGE SCALE GENOMIC DNA]</scope>
    <source>
        <strain evidence="1 2">4BY</strain>
    </source>
</reference>
<sequence>MKRINNYRSWFNLLFLTTFLAFGCKKDHSINELKQKYNGKYAIVSATVDKQVDVNFDGVANTELLKEITTLKDSYLELIIRDNVKSYVFSQFWQNQYFDSVDGKMPSVYDPSIIVNYVNQATVSSFTINPEQSKLILTRENIDSSFPLPDSVEILPNQNIKVRTSKSLYTSSGWQKLALTVVYERFIDQI</sequence>